<feature type="region of interest" description="Disordered" evidence="8">
    <location>
        <begin position="90"/>
        <end position="121"/>
    </location>
</feature>
<dbReference type="OrthoDB" id="10252718at2759"/>
<feature type="compositionally biased region" description="Basic and acidic residues" evidence="8">
    <location>
        <begin position="101"/>
        <end position="121"/>
    </location>
</feature>
<dbReference type="GO" id="GO:0005762">
    <property type="term" value="C:mitochondrial large ribosomal subunit"/>
    <property type="evidence" value="ECO:0007669"/>
    <property type="project" value="TreeGrafter"/>
</dbReference>
<keyword evidence="2" id="KW-0809">Transit peptide</keyword>
<evidence type="ECO:0000256" key="2">
    <source>
        <dbReference type="ARBA" id="ARBA00022946"/>
    </source>
</evidence>
<dbReference type="InterPro" id="IPR013870">
    <property type="entry name" value="Ribosomal_mL54"/>
</dbReference>
<evidence type="ECO:0000313" key="9">
    <source>
        <dbReference type="EMBL" id="PFH50196.1"/>
    </source>
</evidence>
<dbReference type="Pfam" id="PF08561">
    <property type="entry name" value="Ribosomal_L37"/>
    <property type="match status" value="1"/>
</dbReference>
<name>A0A2A9NR12_9AGAR</name>
<evidence type="ECO:0000313" key="10">
    <source>
        <dbReference type="Proteomes" id="UP000242287"/>
    </source>
</evidence>
<evidence type="ECO:0000256" key="7">
    <source>
        <dbReference type="ARBA" id="ARBA00035179"/>
    </source>
</evidence>
<dbReference type="EMBL" id="KZ302009">
    <property type="protein sequence ID" value="PFH50196.1"/>
    <property type="molecule type" value="Genomic_DNA"/>
</dbReference>
<evidence type="ECO:0000256" key="3">
    <source>
        <dbReference type="ARBA" id="ARBA00022980"/>
    </source>
</evidence>
<gene>
    <name evidence="9" type="ORF">AMATHDRAFT_41029</name>
</gene>
<comment type="subcellular location">
    <subcellularLocation>
        <location evidence="1">Mitochondrion</location>
    </subcellularLocation>
</comment>
<keyword evidence="10" id="KW-1185">Reference proteome</keyword>
<comment type="similarity">
    <text evidence="6">Belongs to the mitochondrion-specific ribosomal protein mL54 family.</text>
</comment>
<evidence type="ECO:0000256" key="4">
    <source>
        <dbReference type="ARBA" id="ARBA00023128"/>
    </source>
</evidence>
<evidence type="ECO:0000256" key="8">
    <source>
        <dbReference type="SAM" id="MobiDB-lite"/>
    </source>
</evidence>
<proteinExistence type="inferred from homology"/>
<dbReference type="STRING" id="703135.A0A2A9NR12"/>
<keyword evidence="4" id="KW-0496">Mitochondrion</keyword>
<dbReference type="PANTHER" id="PTHR28595:SF1">
    <property type="entry name" value="LARGE RIBOSOMAL SUBUNIT PROTEIN ML54"/>
    <property type="match status" value="1"/>
</dbReference>
<evidence type="ECO:0000256" key="5">
    <source>
        <dbReference type="ARBA" id="ARBA00023274"/>
    </source>
</evidence>
<reference evidence="9 10" key="1">
    <citation type="submission" date="2014-02" db="EMBL/GenBank/DDBJ databases">
        <title>Transposable element dynamics among asymbiotic and ectomycorrhizal Amanita fungi.</title>
        <authorList>
            <consortium name="DOE Joint Genome Institute"/>
            <person name="Hess J."/>
            <person name="Skrede I."/>
            <person name="Wolfe B."/>
            <person name="LaButti K."/>
            <person name="Ohm R.A."/>
            <person name="Grigoriev I.V."/>
            <person name="Pringle A."/>
        </authorList>
    </citation>
    <scope>NUCLEOTIDE SEQUENCE [LARGE SCALE GENOMIC DNA]</scope>
    <source>
        <strain evidence="9 10">SKay4041</strain>
    </source>
</reference>
<dbReference type="PANTHER" id="PTHR28595">
    <property type="entry name" value="39S RIBOSOMAL PROTEIN L54, MITOCHONDRIAL"/>
    <property type="match status" value="1"/>
</dbReference>
<feature type="region of interest" description="Disordered" evidence="8">
    <location>
        <begin position="21"/>
        <end position="51"/>
    </location>
</feature>
<evidence type="ECO:0000256" key="1">
    <source>
        <dbReference type="ARBA" id="ARBA00004173"/>
    </source>
</evidence>
<dbReference type="Proteomes" id="UP000242287">
    <property type="component" value="Unassembled WGS sequence"/>
</dbReference>
<feature type="compositionally biased region" description="Polar residues" evidence="8">
    <location>
        <begin position="27"/>
        <end position="49"/>
    </location>
</feature>
<dbReference type="GO" id="GO:0003735">
    <property type="term" value="F:structural constituent of ribosome"/>
    <property type="evidence" value="ECO:0007669"/>
    <property type="project" value="TreeGrafter"/>
</dbReference>
<keyword evidence="3" id="KW-0689">Ribosomal protein</keyword>
<protein>
    <recommendedName>
        <fullName evidence="7">Large ribosomal subunit protein mL54</fullName>
    </recommendedName>
</protein>
<organism evidence="9 10">
    <name type="scientific">Amanita thiersii Skay4041</name>
    <dbReference type="NCBI Taxonomy" id="703135"/>
    <lineage>
        <taxon>Eukaryota</taxon>
        <taxon>Fungi</taxon>
        <taxon>Dikarya</taxon>
        <taxon>Basidiomycota</taxon>
        <taxon>Agaricomycotina</taxon>
        <taxon>Agaricomycetes</taxon>
        <taxon>Agaricomycetidae</taxon>
        <taxon>Agaricales</taxon>
        <taxon>Pluteineae</taxon>
        <taxon>Amanitaceae</taxon>
        <taxon>Amanita</taxon>
    </lineage>
</organism>
<keyword evidence="5" id="KW-0687">Ribonucleoprotein</keyword>
<dbReference type="AlphaFoldDB" id="A0A2A9NR12"/>
<evidence type="ECO:0000256" key="6">
    <source>
        <dbReference type="ARBA" id="ARBA00033752"/>
    </source>
</evidence>
<accession>A0A2A9NR12</accession>
<sequence>MHFSRLLRPLRVHARRSCRAYAASPASDVNKSSPPSHKSQQTKSSTPVSSCPADTILPGVNYLKGQDPVIAQADDQYPQWLWTILQSKVWPDDGPGGKAEQVQRRQENRQRIKERNFMSTQ</sequence>